<evidence type="ECO:0000256" key="1">
    <source>
        <dbReference type="SAM" id="MobiDB-lite"/>
    </source>
</evidence>
<gene>
    <name evidence="2" type="ORF">UFOPK3772_03595</name>
</gene>
<reference evidence="2" key="1">
    <citation type="submission" date="2020-05" db="EMBL/GenBank/DDBJ databases">
        <authorList>
            <person name="Chiriac C."/>
            <person name="Salcher M."/>
            <person name="Ghai R."/>
            <person name="Kavagutti S V."/>
        </authorList>
    </citation>
    <scope>NUCLEOTIDE SEQUENCE</scope>
</reference>
<organism evidence="2">
    <name type="scientific">freshwater metagenome</name>
    <dbReference type="NCBI Taxonomy" id="449393"/>
    <lineage>
        <taxon>unclassified sequences</taxon>
        <taxon>metagenomes</taxon>
        <taxon>ecological metagenomes</taxon>
    </lineage>
</organism>
<feature type="compositionally biased region" description="Basic and acidic residues" evidence="1">
    <location>
        <begin position="180"/>
        <end position="198"/>
    </location>
</feature>
<evidence type="ECO:0000313" key="2">
    <source>
        <dbReference type="EMBL" id="CAB4974153.1"/>
    </source>
</evidence>
<feature type="compositionally biased region" description="Basic and acidic residues" evidence="1">
    <location>
        <begin position="216"/>
        <end position="229"/>
    </location>
</feature>
<name>A0A6J7M6H5_9ZZZZ</name>
<feature type="region of interest" description="Disordered" evidence="1">
    <location>
        <begin position="175"/>
        <end position="242"/>
    </location>
</feature>
<protein>
    <submittedName>
        <fullName evidence="2">Unannotated protein</fullName>
    </submittedName>
</protein>
<accession>A0A6J7M6H5</accession>
<dbReference type="EMBL" id="CAFBNE010000240">
    <property type="protein sequence ID" value="CAB4974153.1"/>
    <property type="molecule type" value="Genomic_DNA"/>
</dbReference>
<sequence>MRLGVDGDDVDERVAGDVAEGDVGELKRGEGCAVAGEGVDAVVISQRRRLESISRAKCRISLESIGAGAGSKAIPHRHRPRPLIDSEQVRKPVAIEITEEDFRGVAAGGERLPSAIVVTPHAVGTEDVDRPGAGIGDHEITPAVPIEISGDDPGEERTPIGRQGGVQVVGRARVPGLGVGDRDRSAAGIDRGDADAAPRHRHHGRSEGLHVCQRQGVDRGSLKALEPKETLPIGREQAGRDPLGITDQLDVLGGAVDKRRDAVGEKQADVVGDRTDCDKIG</sequence>
<proteinExistence type="predicted"/>
<dbReference type="AlphaFoldDB" id="A0A6J7M6H5"/>